<dbReference type="CDD" id="cd04301">
    <property type="entry name" value="NAT_SF"/>
    <property type="match status" value="1"/>
</dbReference>
<dbReference type="Proteomes" id="UP000028524">
    <property type="component" value="Unassembled WGS sequence"/>
</dbReference>
<organism evidence="3 4">
    <name type="scientific">Stachybotrys chlorohalonatus (strain IBT 40285)</name>
    <dbReference type="NCBI Taxonomy" id="1283841"/>
    <lineage>
        <taxon>Eukaryota</taxon>
        <taxon>Fungi</taxon>
        <taxon>Dikarya</taxon>
        <taxon>Ascomycota</taxon>
        <taxon>Pezizomycotina</taxon>
        <taxon>Sordariomycetes</taxon>
        <taxon>Hypocreomycetidae</taxon>
        <taxon>Hypocreales</taxon>
        <taxon>Stachybotryaceae</taxon>
        <taxon>Stachybotrys</taxon>
    </lineage>
</organism>
<reference evidence="3 4" key="1">
    <citation type="journal article" date="2014" name="BMC Genomics">
        <title>Comparative genome sequencing reveals chemotype-specific gene clusters in the toxigenic black mold Stachybotrys.</title>
        <authorList>
            <person name="Semeiks J."/>
            <person name="Borek D."/>
            <person name="Otwinowski Z."/>
            <person name="Grishin N.V."/>
        </authorList>
    </citation>
    <scope>NUCLEOTIDE SEQUENCE [LARGE SCALE GENOMIC DNA]</scope>
    <source>
        <strain evidence="3 4">IBT 40285</strain>
    </source>
</reference>
<accession>A0A084QSG3</accession>
<dbReference type="PANTHER" id="PTHR42791:SF2">
    <property type="entry name" value="N-ACETYLTRANSFERASE DOMAIN-CONTAINING PROTEIN"/>
    <property type="match status" value="1"/>
</dbReference>
<dbReference type="InterPro" id="IPR000182">
    <property type="entry name" value="GNAT_dom"/>
</dbReference>
<dbReference type="GO" id="GO:0016747">
    <property type="term" value="F:acyltransferase activity, transferring groups other than amino-acyl groups"/>
    <property type="evidence" value="ECO:0007669"/>
    <property type="project" value="InterPro"/>
</dbReference>
<keyword evidence="4" id="KW-1185">Reference proteome</keyword>
<dbReference type="STRING" id="1283841.A0A084QSG3"/>
<keyword evidence="1" id="KW-0812">Transmembrane</keyword>
<dbReference type="SUPFAM" id="SSF55729">
    <property type="entry name" value="Acyl-CoA N-acyltransferases (Nat)"/>
    <property type="match status" value="1"/>
</dbReference>
<dbReference type="PANTHER" id="PTHR42791">
    <property type="entry name" value="GNAT FAMILY ACETYLTRANSFERASE"/>
    <property type="match status" value="1"/>
</dbReference>
<dbReference type="Pfam" id="PF13673">
    <property type="entry name" value="Acetyltransf_10"/>
    <property type="match status" value="1"/>
</dbReference>
<proteinExistence type="predicted"/>
<feature type="transmembrane region" description="Helical" evidence="1">
    <location>
        <begin position="348"/>
        <end position="373"/>
    </location>
</feature>
<sequence length="630" mass="70726">MNILNKSASIAVQRQTFAARGNEPGYYTAVKIAVSPDGAHTAESLSLASGGLRDFVYATPPPQARAFLRLVVFTSKEGWTLDTSRETFEMVHSAFGLDEYGKFLICRRASACQRLSRQGSRVGFFLGLKSCKALYTYDVSTFVTQGIIIQDTPAGVNPLFSLPDKLCQAAHLAPHPFFIPCVCATTFMLFIREALREVLGGIVHLGKSRQVDVWAVDIASFDVQAAEKLFDLSNMAILMGPMVGELEHIRRFLLVALGLRDVIQDKANIAVLEEAKHNETVRGTVKEMDELPRLVFHQLQSENEMTNYWIERGKNQMQTISSMITRGDVMASIQLAKLASRDSSSMKVVAVMTMAFLPATFFAALFSVPSLQWDSEEEIVSSRFWIYWAFTLPCTALVFAAWLALTNRREVREVLGAAWVLRNGVLEDAEEMTQVLNSAFEKRNTFNNRCFPPSDPAVIEWNKSLMRKNLADQTSHVIIVEEPSSPPDKPPRILGWSRWVRRARVDPSAPRTIISPEEYPASGDRELAARFFQANVDASRRAMAGEDEYWFLSTIVVRDDAQRRKVGSTMMDWGIRRADEQGLVTYVNGSEEGKGLYERYGFRTVATSEIEADIKIWHMKREARPSISQG</sequence>
<dbReference type="EMBL" id="KL660323">
    <property type="protein sequence ID" value="KFA66898.1"/>
    <property type="molecule type" value="Genomic_DNA"/>
</dbReference>
<dbReference type="InterPro" id="IPR052523">
    <property type="entry name" value="Trichothecene_AcTrans"/>
</dbReference>
<dbReference type="InParanoid" id="A0A084QSG3"/>
<dbReference type="Gene3D" id="1.20.58.340">
    <property type="entry name" value="Magnesium transport protein CorA, transmembrane region"/>
    <property type="match status" value="1"/>
</dbReference>
<evidence type="ECO:0000313" key="4">
    <source>
        <dbReference type="Proteomes" id="UP000028524"/>
    </source>
</evidence>
<gene>
    <name evidence="3" type="ORF">S40285_02318</name>
</gene>
<protein>
    <recommendedName>
        <fullName evidence="2">N-acetyltransferase domain-containing protein</fullName>
    </recommendedName>
</protein>
<dbReference type="Gene3D" id="3.40.630.30">
    <property type="match status" value="1"/>
</dbReference>
<dbReference type="InterPro" id="IPR016181">
    <property type="entry name" value="Acyl_CoA_acyltransferase"/>
</dbReference>
<feature type="domain" description="N-acetyltransferase" evidence="2">
    <location>
        <begin position="480"/>
        <end position="624"/>
    </location>
</feature>
<evidence type="ECO:0000259" key="2">
    <source>
        <dbReference type="PROSITE" id="PS51186"/>
    </source>
</evidence>
<name>A0A084QSG3_STAC4</name>
<evidence type="ECO:0000256" key="1">
    <source>
        <dbReference type="SAM" id="Phobius"/>
    </source>
</evidence>
<dbReference type="PROSITE" id="PS51186">
    <property type="entry name" value="GNAT"/>
    <property type="match status" value="1"/>
</dbReference>
<feature type="transmembrane region" description="Helical" evidence="1">
    <location>
        <begin position="385"/>
        <end position="405"/>
    </location>
</feature>
<evidence type="ECO:0000313" key="3">
    <source>
        <dbReference type="EMBL" id="KFA66898.1"/>
    </source>
</evidence>
<dbReference type="AlphaFoldDB" id="A0A084QSG3"/>
<dbReference type="OrthoDB" id="410198at2759"/>
<dbReference type="HOGENOM" id="CLU_434883_0_0_1"/>
<keyword evidence="1" id="KW-1133">Transmembrane helix</keyword>
<keyword evidence="1" id="KW-0472">Membrane</keyword>